<keyword evidence="2" id="KW-1185">Reference proteome</keyword>
<gene>
    <name evidence="1" type="ORF">M9H77_33938</name>
</gene>
<organism evidence="1 2">
    <name type="scientific">Catharanthus roseus</name>
    <name type="common">Madagascar periwinkle</name>
    <name type="synonym">Vinca rosea</name>
    <dbReference type="NCBI Taxonomy" id="4058"/>
    <lineage>
        <taxon>Eukaryota</taxon>
        <taxon>Viridiplantae</taxon>
        <taxon>Streptophyta</taxon>
        <taxon>Embryophyta</taxon>
        <taxon>Tracheophyta</taxon>
        <taxon>Spermatophyta</taxon>
        <taxon>Magnoliopsida</taxon>
        <taxon>eudicotyledons</taxon>
        <taxon>Gunneridae</taxon>
        <taxon>Pentapetalae</taxon>
        <taxon>asterids</taxon>
        <taxon>lamiids</taxon>
        <taxon>Gentianales</taxon>
        <taxon>Apocynaceae</taxon>
        <taxon>Rauvolfioideae</taxon>
        <taxon>Vinceae</taxon>
        <taxon>Catharanthinae</taxon>
        <taxon>Catharanthus</taxon>
    </lineage>
</organism>
<comment type="caution">
    <text evidence="1">The sequence shown here is derived from an EMBL/GenBank/DDBJ whole genome shotgun (WGS) entry which is preliminary data.</text>
</comment>
<sequence length="258" mass="28380">MYDTWGFFIWPAVDLKLNFVAPYNLHVSHAIDATICKVVSSLPRHCPHLCFAFKGFVILAVRGLAGRRSRSIRSSTLPNPKPLIAISFFCLFHIVPSSQQLITGIARFSPNSSTSVAPCGIPNTKFTSASSMLIDNYLLVLKELLEELLEGLKKAISDEALWPYPYSYAACPYPLAICFISLAALAIFIFAYSIWSAMKGYLPATYLYTKSRANTAPKQQQPENKKPTVIKTSKAPAGMVIGLEITRNGIAKITAITV</sequence>
<protein>
    <submittedName>
        <fullName evidence="1">Uncharacterized protein</fullName>
    </submittedName>
</protein>
<name>A0ACB9ZLK5_CATRO</name>
<reference evidence="2" key="1">
    <citation type="journal article" date="2023" name="Nat. Plants">
        <title>Single-cell RNA sequencing provides a high-resolution roadmap for understanding the multicellular compartmentation of specialized metabolism.</title>
        <authorList>
            <person name="Sun S."/>
            <person name="Shen X."/>
            <person name="Li Y."/>
            <person name="Li Y."/>
            <person name="Wang S."/>
            <person name="Li R."/>
            <person name="Zhang H."/>
            <person name="Shen G."/>
            <person name="Guo B."/>
            <person name="Wei J."/>
            <person name="Xu J."/>
            <person name="St-Pierre B."/>
            <person name="Chen S."/>
            <person name="Sun C."/>
        </authorList>
    </citation>
    <scope>NUCLEOTIDE SEQUENCE [LARGE SCALE GENOMIC DNA]</scope>
</reference>
<evidence type="ECO:0000313" key="1">
    <source>
        <dbReference type="EMBL" id="KAI5647933.1"/>
    </source>
</evidence>
<evidence type="ECO:0000313" key="2">
    <source>
        <dbReference type="Proteomes" id="UP001060085"/>
    </source>
</evidence>
<proteinExistence type="predicted"/>
<accession>A0ACB9ZLK5</accession>
<dbReference type="Proteomes" id="UP001060085">
    <property type="component" value="Linkage Group LG08"/>
</dbReference>
<dbReference type="EMBL" id="CM044708">
    <property type="protein sequence ID" value="KAI5647933.1"/>
    <property type="molecule type" value="Genomic_DNA"/>
</dbReference>